<dbReference type="EMBL" id="CP080467">
    <property type="protein sequence ID" value="UNO47532.1"/>
    <property type="molecule type" value="Genomic_DNA"/>
</dbReference>
<sequence length="529" mass="57304">MSEQAREPLIRLPIDQEIFMETVTSTDSVEDATVATEVVAFEKDGDVYELHGAVVFAGYVRSSEDGGAAEESFSVGTEEESAVRHIHHRLPFVLRVPVEAQQGGVVNVKSRLSGWALDVVSDHWLNVKGVLEIHGLVGDEGYHFQCGAQEGSRPFLREQLVVEEPTYGVSDPEFADGFANQTSPSVELSNEADLGAAADAVEGEVNAASEADTTVGEEVNAGSEIEAHVADEVEADAAVDAEVGLDTVGQTYDTNDYHAIEEPSPELVGAQADMWRHEDGDADEDNQPDGLESSHDQTDARTGDNHGLEKVSEARRGHGWAEEEARGSESHEPPSPSSQPPSVESVRSELVNLDRFFVSPTPQAEEPTAAQSEPTPVASFEFEHQLDDEVLEAPVEDPVKSAEIKEDLRSEPREIPKFTISSAVPTDDQNLLDAESAAEVVEEPRAEAVPSVLKSDLWSFVDFNGPEPRYTLRYAIVAEEETLEMVAERCGCLPSELSRINDCPNGQVTPGQALRIPDVPFTIPRVTSA</sequence>
<name>T0C7T6_ALIAG</name>
<dbReference type="OrthoDB" id="2370698at2"/>
<feature type="region of interest" description="Disordered" evidence="1">
    <location>
        <begin position="278"/>
        <end position="346"/>
    </location>
</feature>
<accession>T0C7T6</accession>
<dbReference type="STRING" id="1356854.N007_03975"/>
<reference evidence="3" key="1">
    <citation type="journal article" date="2022" name="G3 (Bethesda)">
        <title>Unveiling the complete genome sequence of Alicyclobacillus acidoterrestris DSM 3922T, a taint-producing strain.</title>
        <authorList>
            <person name="Leonardo I.C."/>
            <person name="Barreto Crespo M.T."/>
            <person name="Gaspar F.B."/>
        </authorList>
    </citation>
    <scope>NUCLEOTIDE SEQUENCE [LARGE SCALE GENOMIC DNA]</scope>
    <source>
        <strain evidence="3">DSM 3922</strain>
    </source>
</reference>
<protein>
    <submittedName>
        <fullName evidence="2">Uncharacterized protein</fullName>
    </submittedName>
</protein>
<dbReference type="eggNOG" id="COG1388">
    <property type="taxonomic scope" value="Bacteria"/>
</dbReference>
<dbReference type="Proteomes" id="UP000829401">
    <property type="component" value="Chromosome"/>
</dbReference>
<dbReference type="RefSeq" id="WP_021295725.1">
    <property type="nucleotide sequence ID" value="NZ_AURB01000101.1"/>
</dbReference>
<evidence type="ECO:0000256" key="1">
    <source>
        <dbReference type="SAM" id="MobiDB-lite"/>
    </source>
</evidence>
<gene>
    <name evidence="2" type="ORF">K1I37_12540</name>
</gene>
<evidence type="ECO:0000313" key="2">
    <source>
        <dbReference type="EMBL" id="UNO47532.1"/>
    </source>
</evidence>
<dbReference type="AlphaFoldDB" id="T0C7T6"/>
<keyword evidence="3" id="KW-1185">Reference proteome</keyword>
<organism evidence="2 3">
    <name type="scientific">Alicyclobacillus acidoterrestris (strain ATCC 49025 / DSM 3922 / CIP 106132 / NCIMB 13137 / GD3B)</name>
    <dbReference type="NCBI Taxonomy" id="1356854"/>
    <lineage>
        <taxon>Bacteria</taxon>
        <taxon>Bacillati</taxon>
        <taxon>Bacillota</taxon>
        <taxon>Bacilli</taxon>
        <taxon>Bacillales</taxon>
        <taxon>Alicyclobacillaceae</taxon>
        <taxon>Alicyclobacillus</taxon>
    </lineage>
</organism>
<accession>A0A9E6ZDW2</accession>
<feature type="compositionally biased region" description="Basic and acidic residues" evidence="1">
    <location>
        <begin position="292"/>
        <end position="332"/>
    </location>
</feature>
<evidence type="ECO:0000313" key="3">
    <source>
        <dbReference type="Proteomes" id="UP000829401"/>
    </source>
</evidence>
<proteinExistence type="predicted"/>
<dbReference type="KEGG" id="aaco:K1I37_12540"/>